<dbReference type="InterPro" id="IPR015424">
    <property type="entry name" value="PyrdxlP-dep_Trfase"/>
</dbReference>
<evidence type="ECO:0000313" key="11">
    <source>
        <dbReference type="EMBL" id="KUK82960.1"/>
    </source>
</evidence>
<feature type="domain" description="Aminotransferase class I/classII large" evidence="10">
    <location>
        <begin position="25"/>
        <end position="353"/>
    </location>
</feature>
<evidence type="ECO:0000259" key="10">
    <source>
        <dbReference type="Pfam" id="PF00155"/>
    </source>
</evidence>
<reference evidence="12" key="1">
    <citation type="journal article" date="2015" name="MBio">
        <title>Genome-Resolved Metagenomic Analysis Reveals Roles for Candidate Phyla and Other Microbial Community Members in Biogeochemical Transformations in Oil Reservoirs.</title>
        <authorList>
            <person name="Hu P."/>
            <person name="Tom L."/>
            <person name="Singh A."/>
            <person name="Thomas B.C."/>
            <person name="Baker B.J."/>
            <person name="Piceno Y.M."/>
            <person name="Andersen G.L."/>
            <person name="Banfield J.F."/>
        </authorList>
    </citation>
    <scope>NUCLEOTIDE SEQUENCE [LARGE SCALE GENOMIC DNA]</scope>
</reference>
<evidence type="ECO:0000256" key="9">
    <source>
        <dbReference type="ARBA" id="ARBA00048531"/>
    </source>
</evidence>
<dbReference type="PATRIC" id="fig|110500.4.peg.561"/>
<proteinExistence type="predicted"/>
<evidence type="ECO:0000256" key="3">
    <source>
        <dbReference type="ARBA" id="ARBA00004953"/>
    </source>
</evidence>
<dbReference type="InterPro" id="IPR015421">
    <property type="entry name" value="PyrdxlP-dep_Trfase_major"/>
</dbReference>
<dbReference type="Pfam" id="PF00155">
    <property type="entry name" value="Aminotran_1_2"/>
    <property type="match status" value="1"/>
</dbReference>
<protein>
    <recommendedName>
        <fullName evidence="4">threonine-phosphate decarboxylase</fullName>
        <ecNumber evidence="4">4.1.1.81</ecNumber>
    </recommendedName>
    <alternativeName>
        <fullName evidence="8">L-threonine-O-3-phosphate decarboxylase</fullName>
    </alternativeName>
</protein>
<dbReference type="CDD" id="cd00609">
    <property type="entry name" value="AAT_like"/>
    <property type="match status" value="1"/>
</dbReference>
<dbReference type="InterPro" id="IPR004838">
    <property type="entry name" value="NHTrfase_class1_PyrdxlP-BS"/>
</dbReference>
<dbReference type="Proteomes" id="UP000054705">
    <property type="component" value="Unassembled WGS sequence"/>
</dbReference>
<dbReference type="AlphaFoldDB" id="A0A124FZ21"/>
<dbReference type="Gene3D" id="3.90.1150.10">
    <property type="entry name" value="Aspartate Aminotransferase, domain 1"/>
    <property type="match status" value="1"/>
</dbReference>
<dbReference type="InterPro" id="IPR004839">
    <property type="entry name" value="Aminotransferase_I/II_large"/>
</dbReference>
<dbReference type="InterPro" id="IPR015422">
    <property type="entry name" value="PyrdxlP-dep_Trfase_small"/>
</dbReference>
<evidence type="ECO:0000256" key="6">
    <source>
        <dbReference type="ARBA" id="ARBA00022898"/>
    </source>
</evidence>
<dbReference type="GO" id="GO:0030170">
    <property type="term" value="F:pyridoxal phosphate binding"/>
    <property type="evidence" value="ECO:0007669"/>
    <property type="project" value="InterPro"/>
</dbReference>
<keyword evidence="11" id="KW-0808">Transferase</keyword>
<comment type="cofactor">
    <cofactor evidence="1">
        <name>pyridoxal 5'-phosphate</name>
        <dbReference type="ChEBI" id="CHEBI:597326"/>
    </cofactor>
</comment>
<dbReference type="EMBL" id="LGGS01000056">
    <property type="protein sequence ID" value="KUK82960.1"/>
    <property type="molecule type" value="Genomic_DNA"/>
</dbReference>
<evidence type="ECO:0000256" key="8">
    <source>
        <dbReference type="ARBA" id="ARBA00029996"/>
    </source>
</evidence>
<dbReference type="EC" id="4.1.1.81" evidence="4"/>
<sequence>MQQLEHFHGGNLTRACLKYGLPREEFIDFSASINPLGPSKEVITDVKNNLDLISRYPDPDCNELKLALSSYLGVQEKNILMGNGAAELIYLFVRIAGCRQALIPVPTFSEYSLAVFSQGGEVHKINLNEEDGFRLPVNKIIKHFSPGKILFLCNPNNPTGRVATGKVMRRILKEALSCGVFVLVDEAFMDFMSNRDYFSVMSLAGKYPNLAVLYSMTKFFGIPGLRLGAIVTTEELVERMKTSKDPWNVNILAQVAGTAGLRDRVYMENTRRLVKRERKFLYQELDGISGLKPLPGAANFILVNVVRSGMTSQELTDLVGKRGMLVRDCYGFSGLKGRFIRVAVKTRLENKKLLLVLKSVLEG</sequence>
<dbReference type="GO" id="GO:0009236">
    <property type="term" value="P:cobalamin biosynthetic process"/>
    <property type="evidence" value="ECO:0007669"/>
    <property type="project" value="UniProtKB-UniPathway"/>
</dbReference>
<organism evidence="11 12">
    <name type="scientific">Pelotomaculum thermopropionicum</name>
    <dbReference type="NCBI Taxonomy" id="110500"/>
    <lineage>
        <taxon>Bacteria</taxon>
        <taxon>Bacillati</taxon>
        <taxon>Bacillota</taxon>
        <taxon>Clostridia</taxon>
        <taxon>Eubacteriales</taxon>
        <taxon>Desulfotomaculaceae</taxon>
        <taxon>Pelotomaculum</taxon>
    </lineage>
</organism>
<evidence type="ECO:0000256" key="1">
    <source>
        <dbReference type="ARBA" id="ARBA00001933"/>
    </source>
</evidence>
<name>A0A124FZ21_9FIRM</name>
<keyword evidence="11" id="KW-0032">Aminotransferase</keyword>
<comment type="function">
    <text evidence="2">Decarboxylates L-threonine-O-3-phosphate to yield (R)-1-amino-2-propanol O-2-phosphate, the precursor for the linkage between the nucleotide loop and the corrin ring in cobalamin.</text>
</comment>
<dbReference type="NCBIfam" id="TIGR01140">
    <property type="entry name" value="L_thr_O3P_dcar"/>
    <property type="match status" value="1"/>
</dbReference>
<evidence type="ECO:0000256" key="2">
    <source>
        <dbReference type="ARBA" id="ARBA00003444"/>
    </source>
</evidence>
<evidence type="ECO:0000256" key="5">
    <source>
        <dbReference type="ARBA" id="ARBA00022573"/>
    </source>
</evidence>
<evidence type="ECO:0000313" key="12">
    <source>
        <dbReference type="Proteomes" id="UP000054705"/>
    </source>
</evidence>
<dbReference type="Gene3D" id="3.40.640.10">
    <property type="entry name" value="Type I PLP-dependent aspartate aminotransferase-like (Major domain)"/>
    <property type="match status" value="1"/>
</dbReference>
<dbReference type="GO" id="GO:0008483">
    <property type="term" value="F:transaminase activity"/>
    <property type="evidence" value="ECO:0007669"/>
    <property type="project" value="UniProtKB-KW"/>
</dbReference>
<dbReference type="UniPathway" id="UPA00148"/>
<evidence type="ECO:0000256" key="4">
    <source>
        <dbReference type="ARBA" id="ARBA00012285"/>
    </source>
</evidence>
<gene>
    <name evidence="11" type="ORF">XD97_0302</name>
</gene>
<dbReference type="PANTHER" id="PTHR42885">
    <property type="entry name" value="HISTIDINOL-PHOSPHATE AMINOTRANSFERASE-RELATED"/>
    <property type="match status" value="1"/>
</dbReference>
<dbReference type="SUPFAM" id="SSF53383">
    <property type="entry name" value="PLP-dependent transferases"/>
    <property type="match status" value="1"/>
</dbReference>
<dbReference type="GO" id="GO:0048472">
    <property type="term" value="F:threonine-phosphate decarboxylase activity"/>
    <property type="evidence" value="ECO:0007669"/>
    <property type="project" value="UniProtKB-EC"/>
</dbReference>
<dbReference type="PROSITE" id="PS00105">
    <property type="entry name" value="AA_TRANSFER_CLASS_1"/>
    <property type="match status" value="1"/>
</dbReference>
<comment type="caution">
    <text evidence="11">The sequence shown here is derived from an EMBL/GenBank/DDBJ whole genome shotgun (WGS) entry which is preliminary data.</text>
</comment>
<keyword evidence="6" id="KW-0663">Pyridoxal phosphate</keyword>
<keyword evidence="5" id="KW-0169">Cobalamin biosynthesis</keyword>
<dbReference type="PANTHER" id="PTHR42885:SF1">
    <property type="entry name" value="THREONINE-PHOSPHATE DECARBOXYLASE"/>
    <property type="match status" value="1"/>
</dbReference>
<keyword evidence="7" id="KW-0456">Lyase</keyword>
<accession>A0A124FZ21</accession>
<comment type="catalytic activity">
    <reaction evidence="9">
        <text>O-phospho-L-threonine + H(+) = (R)-1-aminopropan-2-yl phosphate + CO2</text>
        <dbReference type="Rhea" id="RHEA:11492"/>
        <dbReference type="ChEBI" id="CHEBI:15378"/>
        <dbReference type="ChEBI" id="CHEBI:16526"/>
        <dbReference type="ChEBI" id="CHEBI:58563"/>
        <dbReference type="ChEBI" id="CHEBI:58675"/>
        <dbReference type="EC" id="4.1.1.81"/>
    </reaction>
</comment>
<evidence type="ECO:0000256" key="7">
    <source>
        <dbReference type="ARBA" id="ARBA00023239"/>
    </source>
</evidence>
<dbReference type="InterPro" id="IPR005860">
    <property type="entry name" value="CobD"/>
</dbReference>
<comment type="pathway">
    <text evidence="3">Cofactor biosynthesis; adenosylcobalamin biosynthesis.</text>
</comment>